<gene>
    <name evidence="3" type="ORF">BHAOGJBA_3215</name>
</gene>
<sequence>MCKIDRRIRALLAAGTILVLPMLATAAPALPAGPAPADGVAGRSLSTAGVTVGRSRALPNKKRLHQERKARS</sequence>
<dbReference type="EMBL" id="BPQO01000013">
    <property type="protein sequence ID" value="GJD89685.1"/>
    <property type="molecule type" value="Genomic_DNA"/>
</dbReference>
<comment type="caution">
    <text evidence="3">The sequence shown here is derived from an EMBL/GenBank/DDBJ whole genome shotgun (WGS) entry which is preliminary data.</text>
</comment>
<feature type="signal peptide" evidence="2">
    <location>
        <begin position="1"/>
        <end position="26"/>
    </location>
</feature>
<evidence type="ECO:0000313" key="4">
    <source>
        <dbReference type="Proteomes" id="UP001055247"/>
    </source>
</evidence>
<dbReference type="AlphaFoldDB" id="A0AAV4ZQ53"/>
<evidence type="ECO:0000256" key="1">
    <source>
        <dbReference type="SAM" id="MobiDB-lite"/>
    </source>
</evidence>
<accession>A0AAV4ZQ53</accession>
<feature type="chain" id="PRO_5043618705" evidence="2">
    <location>
        <begin position="27"/>
        <end position="72"/>
    </location>
</feature>
<evidence type="ECO:0000256" key="2">
    <source>
        <dbReference type="SAM" id="SignalP"/>
    </source>
</evidence>
<keyword evidence="4" id="KW-1185">Reference proteome</keyword>
<protein>
    <submittedName>
        <fullName evidence="3">Uncharacterized protein</fullName>
    </submittedName>
</protein>
<feature type="region of interest" description="Disordered" evidence="1">
    <location>
        <begin position="51"/>
        <end position="72"/>
    </location>
</feature>
<evidence type="ECO:0000313" key="3">
    <source>
        <dbReference type="EMBL" id="GJD89685.1"/>
    </source>
</evidence>
<organism evidence="3 4">
    <name type="scientific">Methylobacterium hispanicum</name>
    <dbReference type="NCBI Taxonomy" id="270350"/>
    <lineage>
        <taxon>Bacteria</taxon>
        <taxon>Pseudomonadati</taxon>
        <taxon>Pseudomonadota</taxon>
        <taxon>Alphaproteobacteria</taxon>
        <taxon>Hyphomicrobiales</taxon>
        <taxon>Methylobacteriaceae</taxon>
        <taxon>Methylobacterium</taxon>
    </lineage>
</organism>
<reference evidence="3" key="1">
    <citation type="journal article" date="2016" name="Front. Microbiol.">
        <title>Genome Sequence of the Piezophilic, Mesophilic Sulfate-Reducing Bacterium Desulfovibrio indicus J2T.</title>
        <authorList>
            <person name="Cao J."/>
            <person name="Maignien L."/>
            <person name="Shao Z."/>
            <person name="Alain K."/>
            <person name="Jebbar M."/>
        </authorList>
    </citation>
    <scope>NUCLEOTIDE SEQUENCE</scope>
    <source>
        <strain evidence="3">DSM 16372</strain>
    </source>
</reference>
<name>A0AAV4ZQ53_9HYPH</name>
<keyword evidence="2" id="KW-0732">Signal</keyword>
<proteinExistence type="predicted"/>
<reference evidence="3" key="2">
    <citation type="submission" date="2021-08" db="EMBL/GenBank/DDBJ databases">
        <authorList>
            <person name="Tani A."/>
            <person name="Ola A."/>
            <person name="Ogura Y."/>
            <person name="Katsura K."/>
            <person name="Hayashi T."/>
        </authorList>
    </citation>
    <scope>NUCLEOTIDE SEQUENCE</scope>
    <source>
        <strain evidence="3">DSM 16372</strain>
    </source>
</reference>
<dbReference type="Proteomes" id="UP001055247">
    <property type="component" value="Unassembled WGS sequence"/>
</dbReference>
<dbReference type="RefSeq" id="WP_066924269.1">
    <property type="nucleotide sequence ID" value="NZ_BPQO01000013.1"/>
</dbReference>